<dbReference type="AlphaFoldDB" id="A0A3N1HBZ8"/>
<reference evidence="3 4" key="1">
    <citation type="submission" date="2018-11" db="EMBL/GenBank/DDBJ databases">
        <title>Sequencing the genomes of 1000 actinobacteria strains.</title>
        <authorList>
            <person name="Klenk H.-P."/>
        </authorList>
    </citation>
    <scope>NUCLEOTIDE SEQUENCE [LARGE SCALE GENOMIC DNA]</scope>
    <source>
        <strain evidence="3 4">DSM 44231</strain>
    </source>
</reference>
<accession>A0A3N1HBZ8</accession>
<comment type="caution">
    <text evidence="3">The sequence shown here is derived from an EMBL/GenBank/DDBJ whole genome shotgun (WGS) entry which is preliminary data.</text>
</comment>
<feature type="transmembrane region" description="Helical" evidence="2">
    <location>
        <begin position="88"/>
        <end position="110"/>
    </location>
</feature>
<organism evidence="3 4">
    <name type="scientific">Saccharothrix texasensis</name>
    <dbReference type="NCBI Taxonomy" id="103734"/>
    <lineage>
        <taxon>Bacteria</taxon>
        <taxon>Bacillati</taxon>
        <taxon>Actinomycetota</taxon>
        <taxon>Actinomycetes</taxon>
        <taxon>Pseudonocardiales</taxon>
        <taxon>Pseudonocardiaceae</taxon>
        <taxon>Saccharothrix</taxon>
    </lineage>
</organism>
<keyword evidence="4" id="KW-1185">Reference proteome</keyword>
<evidence type="ECO:0000256" key="1">
    <source>
        <dbReference type="SAM" id="MobiDB-lite"/>
    </source>
</evidence>
<keyword evidence="2" id="KW-0472">Membrane</keyword>
<name>A0A3N1HBZ8_9PSEU</name>
<evidence type="ECO:0000313" key="3">
    <source>
        <dbReference type="EMBL" id="ROP39986.1"/>
    </source>
</evidence>
<evidence type="ECO:0000313" key="4">
    <source>
        <dbReference type="Proteomes" id="UP000268727"/>
    </source>
</evidence>
<keyword evidence="2" id="KW-0812">Transmembrane</keyword>
<feature type="region of interest" description="Disordered" evidence="1">
    <location>
        <begin position="30"/>
        <end position="82"/>
    </location>
</feature>
<sequence length="283" mass="30433">MVILSREDHPLSMPAASTIEWPAHCFARTDRTTGGTVNAPQHPQQPRHRPQQPGYGQPPAAGPHPPPGHRQPGGYGPPPPPRKKRTGLVIGIVVGVVVLVVAGVVGSMYLEYVDEPGGGPGAEPIAQCELSAELRSQAHVSSFRLVQAPTDAKKGMKQTHCAWEQTKGKDGRDPRRLSFLVYDFTTFSDKPDRNLDQARDNYASFTSHATGEQAKALGVGDESMILVPSSPTDLTEVNLLVRKGAVVWNIRYQGHDKGFLADSDFPVADAEAVALKVAEEVTG</sequence>
<keyword evidence="2" id="KW-1133">Transmembrane helix</keyword>
<dbReference type="Proteomes" id="UP000268727">
    <property type="component" value="Unassembled WGS sequence"/>
</dbReference>
<feature type="compositionally biased region" description="Pro residues" evidence="1">
    <location>
        <begin position="60"/>
        <end position="80"/>
    </location>
</feature>
<gene>
    <name evidence="3" type="ORF">EDD40_5388</name>
</gene>
<dbReference type="EMBL" id="RJKM01000001">
    <property type="protein sequence ID" value="ROP39986.1"/>
    <property type="molecule type" value="Genomic_DNA"/>
</dbReference>
<evidence type="ECO:0008006" key="5">
    <source>
        <dbReference type="Google" id="ProtNLM"/>
    </source>
</evidence>
<protein>
    <recommendedName>
        <fullName evidence="5">DUF3558 domain-containing protein</fullName>
    </recommendedName>
</protein>
<proteinExistence type="predicted"/>
<evidence type="ECO:0000256" key="2">
    <source>
        <dbReference type="SAM" id="Phobius"/>
    </source>
</evidence>